<proteinExistence type="predicted"/>
<dbReference type="GO" id="GO:0008013">
    <property type="term" value="F:beta-catenin binding"/>
    <property type="evidence" value="ECO:0007669"/>
    <property type="project" value="TreeGrafter"/>
</dbReference>
<evidence type="ECO:0000313" key="12">
    <source>
        <dbReference type="Proteomes" id="UP001148018"/>
    </source>
</evidence>
<organism evidence="11 12">
    <name type="scientific">Muraenolepis orangiensis</name>
    <name type="common">Patagonian moray cod</name>
    <dbReference type="NCBI Taxonomy" id="630683"/>
    <lineage>
        <taxon>Eukaryota</taxon>
        <taxon>Metazoa</taxon>
        <taxon>Chordata</taxon>
        <taxon>Craniata</taxon>
        <taxon>Vertebrata</taxon>
        <taxon>Euteleostomi</taxon>
        <taxon>Actinopterygii</taxon>
        <taxon>Neopterygii</taxon>
        <taxon>Teleostei</taxon>
        <taxon>Neoteleostei</taxon>
        <taxon>Acanthomorphata</taxon>
        <taxon>Zeiogadaria</taxon>
        <taxon>Gadariae</taxon>
        <taxon>Gadiformes</taxon>
        <taxon>Muraenolepidoidei</taxon>
        <taxon>Muraenolepididae</taxon>
        <taxon>Muraenolepis</taxon>
    </lineage>
</organism>
<reference evidence="11" key="1">
    <citation type="submission" date="2022-07" db="EMBL/GenBank/DDBJ databases">
        <title>Chromosome-level genome of Muraenolepis orangiensis.</title>
        <authorList>
            <person name="Kim J."/>
        </authorList>
    </citation>
    <scope>NUCLEOTIDE SEQUENCE</scope>
    <source>
        <strain evidence="11">KU_S4_2022</strain>
        <tissue evidence="11">Muscle</tissue>
    </source>
</reference>
<evidence type="ECO:0000256" key="6">
    <source>
        <dbReference type="ARBA" id="ARBA00022989"/>
    </source>
</evidence>
<keyword evidence="4" id="KW-0677">Repeat</keyword>
<dbReference type="OrthoDB" id="9990384at2759"/>
<dbReference type="Gene3D" id="2.60.40.60">
    <property type="entry name" value="Cadherins"/>
    <property type="match status" value="2"/>
</dbReference>
<dbReference type="InterPro" id="IPR039808">
    <property type="entry name" value="Cadherin"/>
</dbReference>
<dbReference type="GO" id="GO:0016342">
    <property type="term" value="C:catenin complex"/>
    <property type="evidence" value="ECO:0007669"/>
    <property type="project" value="TreeGrafter"/>
</dbReference>
<keyword evidence="3" id="KW-0732">Signal</keyword>
<dbReference type="GO" id="GO:0016477">
    <property type="term" value="P:cell migration"/>
    <property type="evidence" value="ECO:0007669"/>
    <property type="project" value="TreeGrafter"/>
</dbReference>
<keyword evidence="2 9" id="KW-0812">Transmembrane</keyword>
<feature type="domain" description="Cadherin" evidence="10">
    <location>
        <begin position="3"/>
        <end position="70"/>
    </location>
</feature>
<keyword evidence="12" id="KW-1185">Reference proteome</keyword>
<evidence type="ECO:0000256" key="4">
    <source>
        <dbReference type="ARBA" id="ARBA00022737"/>
    </source>
</evidence>
<evidence type="ECO:0000256" key="8">
    <source>
        <dbReference type="PROSITE-ProRule" id="PRU00043"/>
    </source>
</evidence>
<feature type="transmembrane region" description="Helical" evidence="9">
    <location>
        <begin position="231"/>
        <end position="250"/>
    </location>
</feature>
<dbReference type="SUPFAM" id="SSF49313">
    <property type="entry name" value="Cadherin-like"/>
    <property type="match status" value="2"/>
</dbReference>
<comment type="caution">
    <text evidence="11">The sequence shown here is derived from an EMBL/GenBank/DDBJ whole genome shotgun (WGS) entry which is preliminary data.</text>
</comment>
<dbReference type="GO" id="GO:0045296">
    <property type="term" value="F:cadherin binding"/>
    <property type="evidence" value="ECO:0007669"/>
    <property type="project" value="TreeGrafter"/>
</dbReference>
<keyword evidence="7 9" id="KW-0472">Membrane</keyword>
<evidence type="ECO:0000256" key="9">
    <source>
        <dbReference type="SAM" id="Phobius"/>
    </source>
</evidence>
<name>A0A9Q0ESG5_9TELE</name>
<evidence type="ECO:0000256" key="5">
    <source>
        <dbReference type="ARBA" id="ARBA00022837"/>
    </source>
</evidence>
<dbReference type="AlphaFoldDB" id="A0A9Q0ESG5"/>
<feature type="domain" description="Cadherin" evidence="10">
    <location>
        <begin position="106"/>
        <end position="200"/>
    </location>
</feature>
<dbReference type="PANTHER" id="PTHR24027:SF422">
    <property type="entry name" value="CADHERIN DOMAIN-CONTAINING PROTEIN"/>
    <property type="match status" value="1"/>
</dbReference>
<keyword evidence="5 8" id="KW-0106">Calcium</keyword>
<dbReference type="GO" id="GO:0007156">
    <property type="term" value="P:homophilic cell adhesion via plasma membrane adhesion molecules"/>
    <property type="evidence" value="ECO:0007669"/>
    <property type="project" value="InterPro"/>
</dbReference>
<dbReference type="PANTHER" id="PTHR24027">
    <property type="entry name" value="CADHERIN-23"/>
    <property type="match status" value="1"/>
</dbReference>
<dbReference type="GO" id="GO:0005509">
    <property type="term" value="F:calcium ion binding"/>
    <property type="evidence" value="ECO:0007669"/>
    <property type="project" value="UniProtKB-UniRule"/>
</dbReference>
<dbReference type="SMART" id="SM00112">
    <property type="entry name" value="CA"/>
    <property type="match status" value="2"/>
</dbReference>
<evidence type="ECO:0000256" key="3">
    <source>
        <dbReference type="ARBA" id="ARBA00022729"/>
    </source>
</evidence>
<evidence type="ECO:0000256" key="2">
    <source>
        <dbReference type="ARBA" id="ARBA00022692"/>
    </source>
</evidence>
<evidence type="ECO:0000256" key="1">
    <source>
        <dbReference type="ARBA" id="ARBA00004167"/>
    </source>
</evidence>
<protein>
    <recommendedName>
        <fullName evidence="10">Cadherin domain-containing protein</fullName>
    </recommendedName>
</protein>
<dbReference type="PROSITE" id="PS00232">
    <property type="entry name" value="CADHERIN_1"/>
    <property type="match status" value="1"/>
</dbReference>
<comment type="subcellular location">
    <subcellularLocation>
        <location evidence="1">Membrane</location>
        <topology evidence="1">Single-pass membrane protein</topology>
    </subcellularLocation>
</comment>
<dbReference type="PRINTS" id="PR00205">
    <property type="entry name" value="CADHERIN"/>
</dbReference>
<dbReference type="FunFam" id="2.60.40.60:FF:000060">
    <property type="entry name" value="Putative cadherin-23"/>
    <property type="match status" value="1"/>
</dbReference>
<dbReference type="GO" id="GO:0009653">
    <property type="term" value="P:anatomical structure morphogenesis"/>
    <property type="evidence" value="ECO:0007669"/>
    <property type="project" value="UniProtKB-ARBA"/>
</dbReference>
<gene>
    <name evidence="11" type="ORF">NHX12_022792</name>
</gene>
<dbReference type="InterPro" id="IPR020894">
    <property type="entry name" value="Cadherin_CS"/>
</dbReference>
<accession>A0A9Q0ESG5</accession>
<dbReference type="EMBL" id="JANIIK010000038">
    <property type="protein sequence ID" value="KAJ3610700.1"/>
    <property type="molecule type" value="Genomic_DNA"/>
</dbReference>
<dbReference type="Pfam" id="PF00028">
    <property type="entry name" value="Cadherin"/>
    <property type="match status" value="1"/>
</dbReference>
<keyword evidence="6 9" id="KW-1133">Transmembrane helix</keyword>
<evidence type="ECO:0000256" key="7">
    <source>
        <dbReference type="ARBA" id="ARBA00023136"/>
    </source>
</evidence>
<sequence length="278" mass="30735">MLGSSVTQLRADDPEGEPLTYGVVGDEAQRYFSVDRLTGVVWLRQVLDREEITESVSILIGDINDNTPTFHGLPYTVHIPEFPVNPHNDGAPHSCDLITWVTSGDPQNTAVGTSVFMVNATDRDQGTGGSVLFYFQPPSPFFIIDGARGIVTVNRTLDYETTSAYQLTINATDQDKLRPLSRLTNLAILITDIQDMNPVFTNLPYSTNIAEDKSPVGTPTHTCCTSASTSLSLFFFLWCLISAATSLRLLPILPYLYYFFCLPPISHLTHQVDYVMST</sequence>
<dbReference type="Proteomes" id="UP001148018">
    <property type="component" value="Unassembled WGS sequence"/>
</dbReference>
<evidence type="ECO:0000313" key="11">
    <source>
        <dbReference type="EMBL" id="KAJ3610700.1"/>
    </source>
</evidence>
<evidence type="ECO:0000259" key="10">
    <source>
        <dbReference type="PROSITE" id="PS50268"/>
    </source>
</evidence>
<dbReference type="InterPro" id="IPR015919">
    <property type="entry name" value="Cadherin-like_sf"/>
</dbReference>
<dbReference type="CDD" id="cd11304">
    <property type="entry name" value="Cadherin_repeat"/>
    <property type="match status" value="2"/>
</dbReference>
<dbReference type="InterPro" id="IPR002126">
    <property type="entry name" value="Cadherin-like_dom"/>
</dbReference>
<dbReference type="PROSITE" id="PS50268">
    <property type="entry name" value="CADHERIN_2"/>
    <property type="match status" value="2"/>
</dbReference>